<dbReference type="OrthoDB" id="8678477at2"/>
<name>A0A0C6NZK0_BORBO</name>
<proteinExistence type="inferred from homology"/>
<dbReference type="KEGG" id="bbh:BN112_0197"/>
<comment type="similarity">
    <text evidence="1">Belongs to the UPF0065 (bug) family.</text>
</comment>
<dbReference type="PIRSF" id="PIRSF017082">
    <property type="entry name" value="YflP"/>
    <property type="match status" value="1"/>
</dbReference>
<dbReference type="Proteomes" id="UP000007564">
    <property type="component" value="Chromosome"/>
</dbReference>
<keyword evidence="2" id="KW-0732">Signal</keyword>
<dbReference type="Pfam" id="PF03401">
    <property type="entry name" value="TctC"/>
    <property type="match status" value="1"/>
</dbReference>
<reference evidence="3 4" key="1">
    <citation type="journal article" date="2012" name="BMC Genomics">
        <title>Comparative genomics of the classical Bordetella subspecies: the evolution and exchange of virulence-associated diversity amongst closely related pathogens.</title>
        <authorList>
            <person name="Park J."/>
            <person name="Zhang Y."/>
            <person name="Buboltz A.M."/>
            <person name="Zhang X."/>
            <person name="Schuster S.C."/>
            <person name="Ahuja U."/>
            <person name="Liu M."/>
            <person name="Miller J.F."/>
            <person name="Sebaihia M."/>
            <person name="Bentley S.D."/>
            <person name="Parkhill J."/>
            <person name="Harvill E.T."/>
        </authorList>
    </citation>
    <scope>NUCLEOTIDE SEQUENCE [LARGE SCALE GENOMIC DNA]</scope>
    <source>
        <strain evidence="3 4">253</strain>
    </source>
</reference>
<dbReference type="PANTHER" id="PTHR42928:SF5">
    <property type="entry name" value="BLR1237 PROTEIN"/>
    <property type="match status" value="1"/>
</dbReference>
<dbReference type="CDD" id="cd13578">
    <property type="entry name" value="PBP2_Bug27"/>
    <property type="match status" value="1"/>
</dbReference>
<dbReference type="Gene3D" id="3.40.190.150">
    <property type="entry name" value="Bordetella uptake gene, domain 1"/>
    <property type="match status" value="1"/>
</dbReference>
<dbReference type="InterPro" id="IPR005064">
    <property type="entry name" value="BUG"/>
</dbReference>
<dbReference type="Gene3D" id="3.40.190.10">
    <property type="entry name" value="Periplasmic binding protein-like II"/>
    <property type="match status" value="1"/>
</dbReference>
<dbReference type="PANTHER" id="PTHR42928">
    <property type="entry name" value="TRICARBOXYLATE-BINDING PROTEIN"/>
    <property type="match status" value="1"/>
</dbReference>
<dbReference type="GeneID" id="56478492"/>
<dbReference type="AlphaFoldDB" id="A0A0C6NZK0"/>
<dbReference type="HOGENOM" id="CLU_045683_0_2_4"/>
<dbReference type="InterPro" id="IPR042100">
    <property type="entry name" value="Bug_dom1"/>
</dbReference>
<gene>
    <name evidence="3" type="ORF">BN112_0197</name>
</gene>
<feature type="signal peptide" evidence="2">
    <location>
        <begin position="1"/>
        <end position="23"/>
    </location>
</feature>
<organism evidence="3 4">
    <name type="scientific">Bordetella bronchiseptica 253</name>
    <dbReference type="NCBI Taxonomy" id="568707"/>
    <lineage>
        <taxon>Bacteria</taxon>
        <taxon>Pseudomonadati</taxon>
        <taxon>Pseudomonadota</taxon>
        <taxon>Betaproteobacteria</taxon>
        <taxon>Burkholderiales</taxon>
        <taxon>Alcaligenaceae</taxon>
        <taxon>Bordetella</taxon>
    </lineage>
</organism>
<evidence type="ECO:0000313" key="4">
    <source>
        <dbReference type="Proteomes" id="UP000007564"/>
    </source>
</evidence>
<dbReference type="EMBL" id="HE965806">
    <property type="protein sequence ID" value="CCJ52115.1"/>
    <property type="molecule type" value="Genomic_DNA"/>
</dbReference>
<accession>A0A0C6NZK0</accession>
<evidence type="ECO:0000313" key="3">
    <source>
        <dbReference type="EMBL" id="CCJ52115.1"/>
    </source>
</evidence>
<sequence>MFCRKLALALGMAVSALSAGAAAAPYPAEPVRLVVPYAPGGTTDLLARLIASKLSAKYERQVVVENKTGAGGNIAAGFLARSRPDGYTLMMASIGQFAINPLIFSAPGYDAAKDFQPVIQVTRVPNVLVVNAASKLDSLQDLIKLAQAQPGVTYASSGNGSSNHLAGALLAHMANIDMLHIPYKGSAPGLQALYGGDVQVMFDNLSSALPHVQGGKLRALGVSSETRFSKLPDVPTIAESGLPGYEASAWFGLVAPAGTPAAIVEQLNRDVAAVLADNDVRSKLLEMGMTPQGGSVAQFQAVIDADIQKWKPIVQSLNLAVN</sequence>
<protein>
    <submittedName>
        <fullName evidence="3">Putative exported protein</fullName>
    </submittedName>
</protein>
<feature type="chain" id="PRO_5002189728" evidence="2">
    <location>
        <begin position="24"/>
        <end position="322"/>
    </location>
</feature>
<evidence type="ECO:0000256" key="1">
    <source>
        <dbReference type="ARBA" id="ARBA00006987"/>
    </source>
</evidence>
<dbReference type="RefSeq" id="WP_003812284.1">
    <property type="nucleotide sequence ID" value="NC_019382.1"/>
</dbReference>
<dbReference type="SUPFAM" id="SSF53850">
    <property type="entry name" value="Periplasmic binding protein-like II"/>
    <property type="match status" value="1"/>
</dbReference>
<evidence type="ECO:0000256" key="2">
    <source>
        <dbReference type="SAM" id="SignalP"/>
    </source>
</evidence>